<dbReference type="EMBL" id="VSSQ01053227">
    <property type="protein sequence ID" value="MPN07274.1"/>
    <property type="molecule type" value="Genomic_DNA"/>
</dbReference>
<proteinExistence type="predicted"/>
<accession>A0A645F3T7</accession>
<reference evidence="1" key="1">
    <citation type="submission" date="2019-08" db="EMBL/GenBank/DDBJ databases">
        <authorList>
            <person name="Kucharzyk K."/>
            <person name="Murdoch R.W."/>
            <person name="Higgins S."/>
            <person name="Loffler F."/>
        </authorList>
    </citation>
    <scope>NUCLEOTIDE SEQUENCE</scope>
</reference>
<gene>
    <name evidence="1" type="ORF">SDC9_154540</name>
</gene>
<comment type="caution">
    <text evidence="1">The sequence shown here is derived from an EMBL/GenBank/DDBJ whole genome shotgun (WGS) entry which is preliminary data.</text>
</comment>
<sequence length="179" mass="19526">MVEHLGDDGGLVAGQQGDGLAHLGFARSNAAPEHAAALRCVGGCRELLHPLHREGQRQFAVGRCGGQRVQQLQQARAFVARPARSGVHHVDALERRHWHRGAHGDACGLRERSQLVADVGEGQCRVFHGIELVHREDQRRHAQQVDQQRVAAGLRQQVKRRVLPVELGGVHQHDGGVGA</sequence>
<dbReference type="AlphaFoldDB" id="A0A645F3T7"/>
<protein>
    <submittedName>
        <fullName evidence="1">Uncharacterized protein</fullName>
    </submittedName>
</protein>
<evidence type="ECO:0000313" key="1">
    <source>
        <dbReference type="EMBL" id="MPN07274.1"/>
    </source>
</evidence>
<organism evidence="1">
    <name type="scientific">bioreactor metagenome</name>
    <dbReference type="NCBI Taxonomy" id="1076179"/>
    <lineage>
        <taxon>unclassified sequences</taxon>
        <taxon>metagenomes</taxon>
        <taxon>ecological metagenomes</taxon>
    </lineage>
</organism>
<name>A0A645F3T7_9ZZZZ</name>